<evidence type="ECO:0000313" key="2">
    <source>
        <dbReference type="EMBL" id="PWK60980.1"/>
    </source>
</evidence>
<dbReference type="InterPro" id="IPR027417">
    <property type="entry name" value="P-loop_NTPase"/>
</dbReference>
<feature type="compositionally biased region" description="Basic and acidic residues" evidence="1">
    <location>
        <begin position="295"/>
        <end position="306"/>
    </location>
</feature>
<comment type="caution">
    <text evidence="2">The sequence shown here is derived from an EMBL/GenBank/DDBJ whole genome shotgun (WGS) entry which is preliminary data.</text>
</comment>
<dbReference type="RefSeq" id="WP_109667151.1">
    <property type="nucleotide sequence ID" value="NZ_QGGW01000003.1"/>
</dbReference>
<dbReference type="Proteomes" id="UP000245708">
    <property type="component" value="Unassembled WGS sequence"/>
</dbReference>
<dbReference type="EMBL" id="QGGW01000003">
    <property type="protein sequence ID" value="PWK60980.1"/>
    <property type="molecule type" value="Genomic_DNA"/>
</dbReference>
<name>A0A316H0Q2_9RHOB</name>
<evidence type="ECO:0000256" key="1">
    <source>
        <dbReference type="SAM" id="MobiDB-lite"/>
    </source>
</evidence>
<dbReference type="AlphaFoldDB" id="A0A316H0Q2"/>
<organism evidence="2 3">
    <name type="scientific">Roseicyclus mahoneyensis</name>
    <dbReference type="NCBI Taxonomy" id="164332"/>
    <lineage>
        <taxon>Bacteria</taxon>
        <taxon>Pseudomonadati</taxon>
        <taxon>Pseudomonadota</taxon>
        <taxon>Alphaproteobacteria</taxon>
        <taxon>Rhodobacterales</taxon>
        <taxon>Roseobacteraceae</taxon>
        <taxon>Roseicyclus</taxon>
    </lineage>
</organism>
<keyword evidence="3" id="KW-1185">Reference proteome</keyword>
<dbReference type="SUPFAM" id="SSF52540">
    <property type="entry name" value="P-loop containing nucleoside triphosphate hydrolases"/>
    <property type="match status" value="1"/>
</dbReference>
<gene>
    <name evidence="2" type="ORF">C7455_103180</name>
</gene>
<evidence type="ECO:0008006" key="4">
    <source>
        <dbReference type="Google" id="ProtNLM"/>
    </source>
</evidence>
<dbReference type="OrthoDB" id="8481769at2"/>
<reference evidence="2 3" key="1">
    <citation type="submission" date="2018-05" db="EMBL/GenBank/DDBJ databases">
        <title>Genomic Encyclopedia of Type Strains, Phase IV (KMG-IV): sequencing the most valuable type-strain genomes for metagenomic binning, comparative biology and taxonomic classification.</title>
        <authorList>
            <person name="Goeker M."/>
        </authorList>
    </citation>
    <scope>NUCLEOTIDE SEQUENCE [LARGE SCALE GENOMIC DNA]</scope>
    <source>
        <strain evidence="2 3">DSM 16097</strain>
    </source>
</reference>
<protein>
    <recommendedName>
        <fullName evidence="4">Sulfotransferase family protein</fullName>
    </recommendedName>
</protein>
<sequence>MRIVLHLGAHRTATTTFQRTLGDNADALRRAGIAYWGPRRLRAGLFDGLYGGAPALPPRREGRAAGRVALQVEMAARAGASTLIVSEENMLGTMRLITQAERLYPDAGGRVARFADAFAGHDVTLGLSIRCHDAFWASVLGWRVLRGGALPHPALCDRLVTQPRRWRHVIADLAQAVPQARIVVWTHEAMAGRPGDLLAHLTGASVPLKGADRWCNPGVRLPELRAYLADIGADPALARGAAGRFMPFDPHQRAAMRAQYAEDIDWLTAGAGGLARYIDEVGARTPGPTGQGRGPTDDAEHARRMA</sequence>
<proteinExistence type="predicted"/>
<feature type="region of interest" description="Disordered" evidence="1">
    <location>
        <begin position="281"/>
        <end position="306"/>
    </location>
</feature>
<evidence type="ECO:0000313" key="3">
    <source>
        <dbReference type="Proteomes" id="UP000245708"/>
    </source>
</evidence>
<accession>A0A316H0Q2</accession>